<dbReference type="PANTHER" id="PTHR40635">
    <property type="match status" value="1"/>
</dbReference>
<feature type="region of interest" description="Disordered" evidence="1">
    <location>
        <begin position="298"/>
        <end position="369"/>
    </location>
</feature>
<reference evidence="2" key="1">
    <citation type="submission" date="2020-11" db="EMBL/GenBank/DDBJ databases">
        <authorList>
            <consortium name="DOE Joint Genome Institute"/>
            <person name="Ahrendt S."/>
            <person name="Riley R."/>
            <person name="Andreopoulos W."/>
            <person name="Labutti K."/>
            <person name="Pangilinan J."/>
            <person name="Ruiz-Duenas F.J."/>
            <person name="Barrasa J.M."/>
            <person name="Sanchez-Garcia M."/>
            <person name="Camarero S."/>
            <person name="Miyauchi S."/>
            <person name="Serrano A."/>
            <person name="Linde D."/>
            <person name="Babiker R."/>
            <person name="Drula E."/>
            <person name="Ayuso-Fernandez I."/>
            <person name="Pacheco R."/>
            <person name="Padilla G."/>
            <person name="Ferreira P."/>
            <person name="Barriuso J."/>
            <person name="Kellner H."/>
            <person name="Castanera R."/>
            <person name="Alfaro M."/>
            <person name="Ramirez L."/>
            <person name="Pisabarro A.G."/>
            <person name="Kuo A."/>
            <person name="Tritt A."/>
            <person name="Lipzen A."/>
            <person name="He G."/>
            <person name="Yan M."/>
            <person name="Ng V."/>
            <person name="Cullen D."/>
            <person name="Martin F."/>
            <person name="Rosso M.-N."/>
            <person name="Henrissat B."/>
            <person name="Hibbett D."/>
            <person name="Martinez A.T."/>
            <person name="Grigoriev I.V."/>
        </authorList>
    </citation>
    <scope>NUCLEOTIDE SEQUENCE</scope>
    <source>
        <strain evidence="2">MF-IS2</strain>
    </source>
</reference>
<feature type="compositionally biased region" description="Polar residues" evidence="1">
    <location>
        <begin position="126"/>
        <end position="137"/>
    </location>
</feature>
<sequence length="369" mass="41511">MSFKTRNLYYLRISEQAVLPVYVYLDERHLEWMSDRVLQHVLSDLRPRILSKLITEGAPTTTAAAKRATVDTHRGDTYQFCYFLRRTDPHSVVIKTRNYVTRSREQARAHGSRSFASSHDERPPGRSSTNDKSSRANVQKKRKTTSDGSPPSHSAKKQRPMELDGLETPEETQGLVLAQDEVSIIDVDQDEDMVDINMEEVEEEEMLSPQRGHFDLPVDEEEEKPKPTLQLKYKGFGIYGQCVCIIVEPWPTVRSATRTTQELGGISSRKSTLQQSTSTTAPRAKTPLFLADDNEVDHGVEHRQSSPTTNPWDDLETMEDTDDDSEMGGMMAFSQAINSAGDNRPGAAEDEDEMEGAVLFGDADEARQL</sequence>
<dbReference type="OrthoDB" id="5374757at2759"/>
<accession>A0A9P5XLD6</accession>
<evidence type="ECO:0000313" key="2">
    <source>
        <dbReference type="EMBL" id="KAF9451670.1"/>
    </source>
</evidence>
<dbReference type="AlphaFoldDB" id="A0A9P5XLD6"/>
<protein>
    <submittedName>
        <fullName evidence="2">Uncharacterized protein</fullName>
    </submittedName>
</protein>
<feature type="compositionally biased region" description="Polar residues" evidence="1">
    <location>
        <begin position="259"/>
        <end position="281"/>
    </location>
</feature>
<feature type="compositionally biased region" description="Acidic residues" evidence="1">
    <location>
        <begin position="313"/>
        <end position="326"/>
    </location>
</feature>
<name>A0A9P5XLD6_9AGAR</name>
<feature type="region of interest" description="Disordered" evidence="1">
    <location>
        <begin position="259"/>
        <end position="285"/>
    </location>
</feature>
<dbReference type="PANTHER" id="PTHR40635:SF1">
    <property type="match status" value="1"/>
</dbReference>
<feature type="region of interest" description="Disordered" evidence="1">
    <location>
        <begin position="101"/>
        <end position="163"/>
    </location>
</feature>
<proteinExistence type="predicted"/>
<evidence type="ECO:0000256" key="1">
    <source>
        <dbReference type="SAM" id="MobiDB-lite"/>
    </source>
</evidence>
<dbReference type="Proteomes" id="UP000807342">
    <property type="component" value="Unassembled WGS sequence"/>
</dbReference>
<comment type="caution">
    <text evidence="2">The sequence shown here is derived from an EMBL/GenBank/DDBJ whole genome shotgun (WGS) entry which is preliminary data.</text>
</comment>
<evidence type="ECO:0000313" key="3">
    <source>
        <dbReference type="Proteomes" id="UP000807342"/>
    </source>
</evidence>
<gene>
    <name evidence="2" type="ORF">P691DRAFT_807282</name>
</gene>
<organism evidence="2 3">
    <name type="scientific">Macrolepiota fuliginosa MF-IS2</name>
    <dbReference type="NCBI Taxonomy" id="1400762"/>
    <lineage>
        <taxon>Eukaryota</taxon>
        <taxon>Fungi</taxon>
        <taxon>Dikarya</taxon>
        <taxon>Basidiomycota</taxon>
        <taxon>Agaricomycotina</taxon>
        <taxon>Agaricomycetes</taxon>
        <taxon>Agaricomycetidae</taxon>
        <taxon>Agaricales</taxon>
        <taxon>Agaricineae</taxon>
        <taxon>Agaricaceae</taxon>
        <taxon>Macrolepiota</taxon>
    </lineage>
</organism>
<keyword evidence="3" id="KW-1185">Reference proteome</keyword>
<dbReference type="EMBL" id="MU151082">
    <property type="protein sequence ID" value="KAF9451670.1"/>
    <property type="molecule type" value="Genomic_DNA"/>
</dbReference>